<sequence>MGTKLDEVLADLTSADKKFAIAVRESFDRLHDFSHSDPDFDALKEHIEETYAQLEALQGEFWLRHSKLSGKLLIERIGNAKVE</sequence>
<keyword evidence="2" id="KW-1185">Reference proteome</keyword>
<dbReference type="RefSeq" id="WP_135483936.1">
    <property type="nucleotide sequence ID" value="NZ_SRMF01000006.1"/>
</dbReference>
<reference evidence="1 2" key="1">
    <citation type="submission" date="2019-04" db="EMBL/GenBank/DDBJ databases">
        <title>Natronospirillum operosus gen. nov., sp. nov., a haloalkaliphilic satellite isolated from decaying biomass of laboratory culture of cyanobacterium Geitlerinema sp. and proposal of Natronospirillaceae fam. nov. and Saccharospirillaceae fam. nov.</title>
        <authorList>
            <person name="Kevbrin V."/>
            <person name="Boltyanskaya Y."/>
            <person name="Koziaeva V."/>
            <person name="Grouzdev D.S."/>
            <person name="Park M."/>
            <person name="Cho J."/>
        </authorList>
    </citation>
    <scope>NUCLEOTIDE SEQUENCE [LARGE SCALE GENOMIC DNA]</scope>
    <source>
        <strain evidence="1 2">G-116</strain>
    </source>
</reference>
<protein>
    <submittedName>
        <fullName evidence="1">Uncharacterized protein</fullName>
    </submittedName>
</protein>
<accession>A0A4Z0W574</accession>
<proteinExistence type="predicted"/>
<comment type="caution">
    <text evidence="1">The sequence shown here is derived from an EMBL/GenBank/DDBJ whole genome shotgun (WGS) entry which is preliminary data.</text>
</comment>
<name>A0A4Z0W574_9GAMM</name>
<gene>
    <name evidence="1" type="ORF">E4656_14080</name>
</gene>
<evidence type="ECO:0000313" key="2">
    <source>
        <dbReference type="Proteomes" id="UP000297475"/>
    </source>
</evidence>
<dbReference type="EMBL" id="SRMF01000006">
    <property type="protein sequence ID" value="TGG92007.1"/>
    <property type="molecule type" value="Genomic_DNA"/>
</dbReference>
<dbReference type="AlphaFoldDB" id="A0A4Z0W574"/>
<organism evidence="1 2">
    <name type="scientific">Natronospirillum operosum</name>
    <dbReference type="NCBI Taxonomy" id="2759953"/>
    <lineage>
        <taxon>Bacteria</taxon>
        <taxon>Pseudomonadati</taxon>
        <taxon>Pseudomonadota</taxon>
        <taxon>Gammaproteobacteria</taxon>
        <taxon>Oceanospirillales</taxon>
        <taxon>Natronospirillaceae</taxon>
        <taxon>Natronospirillum</taxon>
    </lineage>
</organism>
<dbReference type="Proteomes" id="UP000297475">
    <property type="component" value="Unassembled WGS sequence"/>
</dbReference>
<evidence type="ECO:0000313" key="1">
    <source>
        <dbReference type="EMBL" id="TGG92007.1"/>
    </source>
</evidence>